<name>E0UIX5_GLOV7</name>
<evidence type="ECO:0000256" key="3">
    <source>
        <dbReference type="ARBA" id="ARBA00022475"/>
    </source>
</evidence>
<evidence type="ECO:0000256" key="6">
    <source>
        <dbReference type="ARBA" id="ARBA00023136"/>
    </source>
</evidence>
<evidence type="ECO:0000256" key="2">
    <source>
        <dbReference type="ARBA" id="ARBA00022448"/>
    </source>
</evidence>
<evidence type="ECO:0000256" key="4">
    <source>
        <dbReference type="ARBA" id="ARBA00022519"/>
    </source>
</evidence>
<feature type="chain" id="PRO_5003141330" evidence="7">
    <location>
        <begin position="28"/>
        <end position="452"/>
    </location>
</feature>
<proteinExistence type="predicted"/>
<protein>
    <submittedName>
        <fullName evidence="8">Nitrate transporter, putative</fullName>
    </submittedName>
</protein>
<sequence>MALTAMVMKRRHFFKYTALSTSGFVLAACRGFNSQNSPQQEVSNFGKLEKTYLTLGYVPTLDATPVIIAQEKGFFARYGLTVAFSKQLTPNDLEKGLSSGKLDGAVAPFPLPLLSQVNKNATPIVSLMTLNLNGSAITLSQKSWTGGIHPITDYYNFREFANTYRRYIRSFNTPPSLAIASNSSMDNYLSRYWLAAMGIDPHQEIKLTEVAPSQMLYKLQSGNILGYAVADPWNQKAVSAKAGFIADISRNIWRGHPSQILAVSESWVNNNPVTARALVAALLEACQYCDVPKNRPEIAQILAQNKYLNTSLLAIEPALLGKYNYEQISENRLKNIPDFNIFHFQETSYLKAPNHVNYPWRSHGVWLLTQMVRWQQADLSEYPVDADKILDKTYPLKIYEEVAKALKIKLPTEPMKKEPATAFIDQREFDPSQPVAYLNRFELRAANPQILI</sequence>
<keyword evidence="2" id="KW-0813">Transport</keyword>
<dbReference type="Proteomes" id="UP000008206">
    <property type="component" value="Chromosome"/>
</dbReference>
<feature type="signal peptide" evidence="7">
    <location>
        <begin position="1"/>
        <end position="27"/>
    </location>
</feature>
<dbReference type="HOGENOM" id="CLU_037398_0_1_3"/>
<keyword evidence="9" id="KW-1185">Reference proteome</keyword>
<dbReference type="InterPro" id="IPR044527">
    <property type="entry name" value="NrtA/CpmA_ABC-bd_dom"/>
</dbReference>
<dbReference type="Pfam" id="PF13379">
    <property type="entry name" value="NMT1_2"/>
    <property type="match status" value="1"/>
</dbReference>
<evidence type="ECO:0000256" key="7">
    <source>
        <dbReference type="SAM" id="SignalP"/>
    </source>
</evidence>
<dbReference type="eggNOG" id="COG0715">
    <property type="taxonomic scope" value="Bacteria"/>
</dbReference>
<organism evidence="8 9">
    <name type="scientific">Gloeothece verrucosa (strain PCC 7822)</name>
    <name type="common">Cyanothece sp. (strain PCC 7822)</name>
    <dbReference type="NCBI Taxonomy" id="497965"/>
    <lineage>
        <taxon>Bacteria</taxon>
        <taxon>Bacillati</taxon>
        <taxon>Cyanobacteriota</taxon>
        <taxon>Cyanophyceae</taxon>
        <taxon>Oscillatoriophycideae</taxon>
        <taxon>Chroococcales</taxon>
        <taxon>Aphanothecaceae</taxon>
        <taxon>Gloeothece</taxon>
        <taxon>Gloeothece verrucosa</taxon>
    </lineage>
</organism>
<dbReference type="CDD" id="cd13553">
    <property type="entry name" value="PBP2_NrtA_CpmA_like"/>
    <property type="match status" value="1"/>
</dbReference>
<dbReference type="GO" id="GO:0005886">
    <property type="term" value="C:plasma membrane"/>
    <property type="evidence" value="ECO:0007669"/>
    <property type="project" value="UniProtKB-SubCell"/>
</dbReference>
<dbReference type="RefSeq" id="WP_013322660.1">
    <property type="nucleotide sequence ID" value="NC_014501.1"/>
</dbReference>
<keyword evidence="3" id="KW-1003">Cell membrane</keyword>
<comment type="subcellular location">
    <subcellularLocation>
        <location evidence="1">Cell inner membrane</location>
    </subcellularLocation>
</comment>
<evidence type="ECO:0000313" key="9">
    <source>
        <dbReference type="Proteomes" id="UP000008206"/>
    </source>
</evidence>
<dbReference type="Gene3D" id="3.40.190.10">
    <property type="entry name" value="Periplasmic binding protein-like II"/>
    <property type="match status" value="2"/>
</dbReference>
<dbReference type="GO" id="GO:0006811">
    <property type="term" value="P:monoatomic ion transport"/>
    <property type="evidence" value="ECO:0007669"/>
    <property type="project" value="UniProtKB-KW"/>
</dbReference>
<dbReference type="KEGG" id="cyj:Cyan7822_2584"/>
<reference evidence="9" key="1">
    <citation type="journal article" date="2011" name="MBio">
        <title>Novel metabolic attributes of the genus Cyanothece, comprising a group of unicellular nitrogen-fixing Cyanobacteria.</title>
        <authorList>
            <person name="Bandyopadhyay A."/>
            <person name="Elvitigala T."/>
            <person name="Welsh E."/>
            <person name="Stockel J."/>
            <person name="Liberton M."/>
            <person name="Min H."/>
            <person name="Sherman L.A."/>
            <person name="Pakrasi H.B."/>
        </authorList>
    </citation>
    <scope>NUCLEOTIDE SEQUENCE [LARGE SCALE GENOMIC DNA]</scope>
    <source>
        <strain evidence="9">PCC 7822</strain>
    </source>
</reference>
<dbReference type="AlphaFoldDB" id="E0UIX5"/>
<dbReference type="SUPFAM" id="SSF53850">
    <property type="entry name" value="Periplasmic binding protein-like II"/>
    <property type="match status" value="1"/>
</dbReference>
<dbReference type="STRING" id="497965.Cyan7822_2584"/>
<keyword evidence="5" id="KW-0406">Ion transport</keyword>
<keyword evidence="6" id="KW-0472">Membrane</keyword>
<dbReference type="PANTHER" id="PTHR30024">
    <property type="entry name" value="ALIPHATIC SULFONATES-BINDING PROTEIN-RELATED"/>
    <property type="match status" value="1"/>
</dbReference>
<gene>
    <name evidence="8" type="ordered locus">Cyan7822_2584</name>
</gene>
<keyword evidence="7" id="KW-0732">Signal</keyword>
<dbReference type="EMBL" id="CP002198">
    <property type="protein sequence ID" value="ADN14555.1"/>
    <property type="molecule type" value="Genomic_DNA"/>
</dbReference>
<evidence type="ECO:0000313" key="8">
    <source>
        <dbReference type="EMBL" id="ADN14555.1"/>
    </source>
</evidence>
<accession>E0UIX5</accession>
<evidence type="ECO:0000256" key="1">
    <source>
        <dbReference type="ARBA" id="ARBA00004533"/>
    </source>
</evidence>
<dbReference type="PANTHER" id="PTHR30024:SF43">
    <property type="entry name" value="BLL4572 PROTEIN"/>
    <property type="match status" value="1"/>
</dbReference>
<keyword evidence="4" id="KW-0997">Cell inner membrane</keyword>
<evidence type="ECO:0000256" key="5">
    <source>
        <dbReference type="ARBA" id="ARBA00023065"/>
    </source>
</evidence>